<dbReference type="Gramene" id="Pp3c8_19960V3.3">
    <property type="protein sequence ID" value="Pp3c8_19960V3.3"/>
    <property type="gene ID" value="Pp3c8_19960"/>
</dbReference>
<evidence type="ECO:0000313" key="2">
    <source>
        <dbReference type="Proteomes" id="UP000006727"/>
    </source>
</evidence>
<reference evidence="1" key="3">
    <citation type="submission" date="2020-12" db="UniProtKB">
        <authorList>
            <consortium name="EnsemblPlants"/>
        </authorList>
    </citation>
    <scope>IDENTIFICATION</scope>
</reference>
<evidence type="ECO:0000313" key="1">
    <source>
        <dbReference type="EnsemblPlants" id="Pp3c8_19960V3.3"/>
    </source>
</evidence>
<dbReference type="EnsemblPlants" id="Pp3c8_19960V3.2">
    <property type="protein sequence ID" value="Pp3c8_19960V3.2"/>
    <property type="gene ID" value="Pp3c8_19960"/>
</dbReference>
<reference evidence="1 2" key="1">
    <citation type="journal article" date="2008" name="Science">
        <title>The Physcomitrella genome reveals evolutionary insights into the conquest of land by plants.</title>
        <authorList>
            <person name="Rensing S."/>
            <person name="Lang D."/>
            <person name="Zimmer A."/>
            <person name="Terry A."/>
            <person name="Salamov A."/>
            <person name="Shapiro H."/>
            <person name="Nishiyama T."/>
            <person name="Perroud P.-F."/>
            <person name="Lindquist E."/>
            <person name="Kamisugi Y."/>
            <person name="Tanahashi T."/>
            <person name="Sakakibara K."/>
            <person name="Fujita T."/>
            <person name="Oishi K."/>
            <person name="Shin-I T."/>
            <person name="Kuroki Y."/>
            <person name="Toyoda A."/>
            <person name="Suzuki Y."/>
            <person name="Hashimoto A."/>
            <person name="Yamaguchi K."/>
            <person name="Sugano A."/>
            <person name="Kohara Y."/>
            <person name="Fujiyama A."/>
            <person name="Anterola A."/>
            <person name="Aoki S."/>
            <person name="Ashton N."/>
            <person name="Barbazuk W.B."/>
            <person name="Barker E."/>
            <person name="Bennetzen J."/>
            <person name="Bezanilla M."/>
            <person name="Blankenship R."/>
            <person name="Cho S.H."/>
            <person name="Dutcher S."/>
            <person name="Estelle M."/>
            <person name="Fawcett J.A."/>
            <person name="Gundlach H."/>
            <person name="Hanada K."/>
            <person name="Heyl A."/>
            <person name="Hicks K.A."/>
            <person name="Hugh J."/>
            <person name="Lohr M."/>
            <person name="Mayer K."/>
            <person name="Melkozernov A."/>
            <person name="Murata T."/>
            <person name="Nelson D."/>
            <person name="Pils B."/>
            <person name="Prigge M."/>
            <person name="Reiss B."/>
            <person name="Renner T."/>
            <person name="Rombauts S."/>
            <person name="Rushton P."/>
            <person name="Sanderfoot A."/>
            <person name="Schween G."/>
            <person name="Shiu S.-H."/>
            <person name="Stueber K."/>
            <person name="Theodoulou F.L."/>
            <person name="Tu H."/>
            <person name="Van de Peer Y."/>
            <person name="Verrier P.J."/>
            <person name="Waters E."/>
            <person name="Wood A."/>
            <person name="Yang L."/>
            <person name="Cove D."/>
            <person name="Cuming A."/>
            <person name="Hasebe M."/>
            <person name="Lucas S."/>
            <person name="Mishler D.B."/>
            <person name="Reski R."/>
            <person name="Grigoriev I."/>
            <person name="Quatrano R.S."/>
            <person name="Boore J.L."/>
        </authorList>
    </citation>
    <scope>NUCLEOTIDE SEQUENCE [LARGE SCALE GENOMIC DNA]</scope>
    <source>
        <strain evidence="1 2">cv. Gransden 2004</strain>
    </source>
</reference>
<sequence length="77" mass="7948">MCGMISALVDVNVEGMGTSSGNEGGLSVNEDITAGVYAPSAGKVSKTSMVTMTQTGTMSKDFVRNVQVHLPFESSTT</sequence>
<organism evidence="1 2">
    <name type="scientific">Physcomitrium patens</name>
    <name type="common">Spreading-leaved earth moss</name>
    <name type="synonym">Physcomitrella patens</name>
    <dbReference type="NCBI Taxonomy" id="3218"/>
    <lineage>
        <taxon>Eukaryota</taxon>
        <taxon>Viridiplantae</taxon>
        <taxon>Streptophyta</taxon>
        <taxon>Embryophyta</taxon>
        <taxon>Bryophyta</taxon>
        <taxon>Bryophytina</taxon>
        <taxon>Bryopsida</taxon>
        <taxon>Funariidae</taxon>
        <taxon>Funariales</taxon>
        <taxon>Funariaceae</taxon>
        <taxon>Physcomitrium</taxon>
    </lineage>
</organism>
<dbReference type="Proteomes" id="UP000006727">
    <property type="component" value="Chromosome 8"/>
</dbReference>
<accession>A0A7I4EKX6</accession>
<dbReference type="Gramene" id="Pp3c8_19960V3.2">
    <property type="protein sequence ID" value="Pp3c8_19960V3.2"/>
    <property type="gene ID" value="Pp3c8_19960"/>
</dbReference>
<protein>
    <submittedName>
        <fullName evidence="1">Uncharacterized protein</fullName>
    </submittedName>
</protein>
<dbReference type="AlphaFoldDB" id="A0A7I4EKX6"/>
<proteinExistence type="predicted"/>
<keyword evidence="2" id="KW-1185">Reference proteome</keyword>
<reference evidence="1 2" key="2">
    <citation type="journal article" date="2018" name="Plant J.">
        <title>The Physcomitrella patens chromosome-scale assembly reveals moss genome structure and evolution.</title>
        <authorList>
            <person name="Lang D."/>
            <person name="Ullrich K.K."/>
            <person name="Murat F."/>
            <person name="Fuchs J."/>
            <person name="Jenkins J."/>
            <person name="Haas F.B."/>
            <person name="Piednoel M."/>
            <person name="Gundlach H."/>
            <person name="Van Bel M."/>
            <person name="Meyberg R."/>
            <person name="Vives C."/>
            <person name="Morata J."/>
            <person name="Symeonidi A."/>
            <person name="Hiss M."/>
            <person name="Muchero W."/>
            <person name="Kamisugi Y."/>
            <person name="Saleh O."/>
            <person name="Blanc G."/>
            <person name="Decker E.L."/>
            <person name="van Gessel N."/>
            <person name="Grimwood J."/>
            <person name="Hayes R.D."/>
            <person name="Graham S.W."/>
            <person name="Gunter L.E."/>
            <person name="McDaniel S.F."/>
            <person name="Hoernstein S.N.W."/>
            <person name="Larsson A."/>
            <person name="Li F.W."/>
            <person name="Perroud P.F."/>
            <person name="Phillips J."/>
            <person name="Ranjan P."/>
            <person name="Rokshar D.S."/>
            <person name="Rothfels C.J."/>
            <person name="Schneider L."/>
            <person name="Shu S."/>
            <person name="Stevenson D.W."/>
            <person name="Thummler F."/>
            <person name="Tillich M."/>
            <person name="Villarreal Aguilar J.C."/>
            <person name="Widiez T."/>
            <person name="Wong G.K."/>
            <person name="Wymore A."/>
            <person name="Zhang Y."/>
            <person name="Zimmer A.D."/>
            <person name="Quatrano R.S."/>
            <person name="Mayer K.F.X."/>
            <person name="Goodstein D."/>
            <person name="Casacuberta J.M."/>
            <person name="Vandepoele K."/>
            <person name="Reski R."/>
            <person name="Cuming A.C."/>
            <person name="Tuskan G.A."/>
            <person name="Maumus F."/>
            <person name="Salse J."/>
            <person name="Schmutz J."/>
            <person name="Rensing S.A."/>
        </authorList>
    </citation>
    <scope>NUCLEOTIDE SEQUENCE [LARGE SCALE GENOMIC DNA]</scope>
    <source>
        <strain evidence="1 2">cv. Gransden 2004</strain>
    </source>
</reference>
<name>A0A7I4EKX6_PHYPA</name>
<dbReference type="EnsemblPlants" id="Pp3c8_19960V3.3">
    <property type="protein sequence ID" value="Pp3c8_19960V3.3"/>
    <property type="gene ID" value="Pp3c8_19960"/>
</dbReference>
<dbReference type="EMBL" id="ABEU02000008">
    <property type="status" value="NOT_ANNOTATED_CDS"/>
    <property type="molecule type" value="Genomic_DNA"/>
</dbReference>